<sequence length="151" mass="16360">MEIRPATPADIPALCRLLDQLFAQEAEFSPDRDAQQRGLAAIIEQPAVGEILLAEEDGRAFGMVNLLYTVSTALGAPVALLEDMVVDAAARGHGLGTQLLEAAIATAHRRGCRRITLLTDADNLDAQRFYARQGFARSPMIPLRRALDPQP</sequence>
<gene>
    <name evidence="4" type="ORF">SAMN04244572_01901</name>
</gene>
<reference evidence="4 5" key="1">
    <citation type="submission" date="2016-10" db="EMBL/GenBank/DDBJ databases">
        <authorList>
            <person name="de Groot N.N."/>
        </authorList>
    </citation>
    <scope>NUCLEOTIDE SEQUENCE [LARGE SCALE GENOMIC DNA]</scope>
    <source>
        <strain evidence="4 5">DSM 373</strain>
    </source>
</reference>
<dbReference type="InterPro" id="IPR016181">
    <property type="entry name" value="Acyl_CoA_acyltransferase"/>
</dbReference>
<evidence type="ECO:0000313" key="5">
    <source>
        <dbReference type="Proteomes" id="UP000199250"/>
    </source>
</evidence>
<dbReference type="GO" id="GO:0016747">
    <property type="term" value="F:acyltransferase activity, transferring groups other than amino-acyl groups"/>
    <property type="evidence" value="ECO:0007669"/>
    <property type="project" value="InterPro"/>
</dbReference>
<dbReference type="AlphaFoldDB" id="A0A1H6U1U0"/>
<dbReference type="InterPro" id="IPR000182">
    <property type="entry name" value="GNAT_dom"/>
</dbReference>
<name>A0A1H6U1U0_9GAMM</name>
<evidence type="ECO:0000256" key="1">
    <source>
        <dbReference type="ARBA" id="ARBA00022679"/>
    </source>
</evidence>
<dbReference type="PROSITE" id="PS51186">
    <property type="entry name" value="GNAT"/>
    <property type="match status" value="1"/>
</dbReference>
<dbReference type="RefSeq" id="WP_090731320.1">
    <property type="nucleotide sequence ID" value="NZ_FNYQ01000027.1"/>
</dbReference>
<dbReference type="Proteomes" id="UP000199250">
    <property type="component" value="Unassembled WGS sequence"/>
</dbReference>
<proteinExistence type="predicted"/>
<dbReference type="SUPFAM" id="SSF55729">
    <property type="entry name" value="Acyl-CoA N-acyltransferases (Nat)"/>
    <property type="match status" value="1"/>
</dbReference>
<dbReference type="OrthoDB" id="9797826at2"/>
<organism evidence="4 5">
    <name type="scientific">Azotobacter beijerinckii</name>
    <dbReference type="NCBI Taxonomy" id="170623"/>
    <lineage>
        <taxon>Bacteria</taxon>
        <taxon>Pseudomonadati</taxon>
        <taxon>Pseudomonadota</taxon>
        <taxon>Gammaproteobacteria</taxon>
        <taxon>Pseudomonadales</taxon>
        <taxon>Pseudomonadaceae</taxon>
        <taxon>Azotobacter</taxon>
    </lineage>
</organism>
<dbReference type="EMBL" id="FNYQ01000027">
    <property type="protein sequence ID" value="SEI86289.1"/>
    <property type="molecule type" value="Genomic_DNA"/>
</dbReference>
<dbReference type="Pfam" id="PF00583">
    <property type="entry name" value="Acetyltransf_1"/>
    <property type="match status" value="1"/>
</dbReference>
<evidence type="ECO:0000256" key="2">
    <source>
        <dbReference type="ARBA" id="ARBA00023315"/>
    </source>
</evidence>
<dbReference type="CDD" id="cd04301">
    <property type="entry name" value="NAT_SF"/>
    <property type="match status" value="1"/>
</dbReference>
<protein>
    <submittedName>
        <fullName evidence="4">N-acetylglutamate synthase, GNAT family</fullName>
    </submittedName>
</protein>
<accession>A0A1H6U1U0</accession>
<dbReference type="Gene3D" id="3.40.630.30">
    <property type="match status" value="1"/>
</dbReference>
<keyword evidence="2" id="KW-0012">Acyltransferase</keyword>
<evidence type="ECO:0000259" key="3">
    <source>
        <dbReference type="PROSITE" id="PS51186"/>
    </source>
</evidence>
<dbReference type="InterPro" id="IPR050832">
    <property type="entry name" value="Bact_Acetyltransf"/>
</dbReference>
<dbReference type="PANTHER" id="PTHR43877">
    <property type="entry name" value="AMINOALKYLPHOSPHONATE N-ACETYLTRANSFERASE-RELATED-RELATED"/>
    <property type="match status" value="1"/>
</dbReference>
<keyword evidence="1" id="KW-0808">Transferase</keyword>
<evidence type="ECO:0000313" key="4">
    <source>
        <dbReference type="EMBL" id="SEI86289.1"/>
    </source>
</evidence>
<feature type="domain" description="N-acetyltransferase" evidence="3">
    <location>
        <begin position="1"/>
        <end position="151"/>
    </location>
</feature>